<feature type="region of interest" description="Disordered" evidence="1">
    <location>
        <begin position="120"/>
        <end position="167"/>
    </location>
</feature>
<evidence type="ECO:0000256" key="1">
    <source>
        <dbReference type="SAM" id="MobiDB-lite"/>
    </source>
</evidence>
<feature type="compositionally biased region" description="Low complexity" evidence="1">
    <location>
        <begin position="145"/>
        <end position="161"/>
    </location>
</feature>
<name>A0A1S1RGF0_9ACTN</name>
<organism evidence="2 3">
    <name type="scientific">Parafrankia soli</name>
    <dbReference type="NCBI Taxonomy" id="2599596"/>
    <lineage>
        <taxon>Bacteria</taxon>
        <taxon>Bacillati</taxon>
        <taxon>Actinomycetota</taxon>
        <taxon>Actinomycetes</taxon>
        <taxon>Frankiales</taxon>
        <taxon>Frankiaceae</taxon>
        <taxon>Parafrankia</taxon>
    </lineage>
</organism>
<dbReference type="Proteomes" id="UP000179769">
    <property type="component" value="Unassembled WGS sequence"/>
</dbReference>
<proteinExistence type="predicted"/>
<feature type="compositionally biased region" description="Low complexity" evidence="1">
    <location>
        <begin position="44"/>
        <end position="60"/>
    </location>
</feature>
<feature type="region of interest" description="Disordered" evidence="1">
    <location>
        <begin position="224"/>
        <end position="253"/>
    </location>
</feature>
<comment type="caution">
    <text evidence="2">The sequence shown here is derived from an EMBL/GenBank/DDBJ whole genome shotgun (WGS) entry which is preliminary data.</text>
</comment>
<gene>
    <name evidence="2" type="ORF">BBK14_30860</name>
</gene>
<feature type="compositionally biased region" description="Acidic residues" evidence="1">
    <location>
        <begin position="239"/>
        <end position="253"/>
    </location>
</feature>
<dbReference type="AlphaFoldDB" id="A0A1S1RGF0"/>
<reference evidence="3" key="1">
    <citation type="submission" date="2016-07" db="EMBL/GenBank/DDBJ databases">
        <title>Frankia sp. NRRL B-16219 Genome sequencing.</title>
        <authorList>
            <person name="Ghodhbane-Gtari F."/>
            <person name="Swanson E."/>
            <person name="Gueddou A."/>
            <person name="Louati M."/>
            <person name="Nouioui I."/>
            <person name="Hezbri K."/>
            <person name="Abebe-Akele F."/>
            <person name="Simpson S."/>
            <person name="Morris K."/>
            <person name="Thomas K."/>
            <person name="Gtari M."/>
            <person name="Tisa L.S."/>
        </authorList>
    </citation>
    <scope>NUCLEOTIDE SEQUENCE [LARGE SCALE GENOMIC DNA]</scope>
    <source>
        <strain evidence="3">NRRL B-16219</strain>
    </source>
</reference>
<protein>
    <submittedName>
        <fullName evidence="2">Uncharacterized protein</fullName>
    </submittedName>
</protein>
<sequence>MKKEKITIGYERVVWYDGKDKKHHEKKERPYYGGESYGDEPGDPAELAAPGAPAGSGDPAELVDTPLVPGVSVGAVDPVQVADAALASGDLRGKPYEKHKDVSKRKDAFSYERVVWYDGKDKKHHEKKERPYYGGESYGDEPGDPAELAAPGAPAGSGDPAELVDTPLVPGVSVGAVDPVQVADAALASGDLRGKPYEKHKDVSKRKDAFSYERVVWYDGKDKKHHEKKERPYYGGESYGDEPDSYVDDGDDAGDVAAAYQPVGGYDRHYKDLVKKKIKLTLEKVLWYNSKHHERKYPWAGV</sequence>
<evidence type="ECO:0000313" key="3">
    <source>
        <dbReference type="Proteomes" id="UP000179769"/>
    </source>
</evidence>
<evidence type="ECO:0000313" key="2">
    <source>
        <dbReference type="EMBL" id="OHV44515.1"/>
    </source>
</evidence>
<keyword evidence="3" id="KW-1185">Reference proteome</keyword>
<dbReference type="EMBL" id="MAXA01000020">
    <property type="protein sequence ID" value="OHV44515.1"/>
    <property type="molecule type" value="Genomic_DNA"/>
</dbReference>
<accession>A0A1S1RGF0</accession>
<feature type="region of interest" description="Disordered" evidence="1">
    <location>
        <begin position="19"/>
        <end position="66"/>
    </location>
</feature>